<dbReference type="AlphaFoldDB" id="A0A1H8HQH2"/>
<feature type="short sequence motif" description="GXSXG" evidence="4">
    <location>
        <begin position="43"/>
        <end position="47"/>
    </location>
</feature>
<dbReference type="InterPro" id="IPR045943">
    <property type="entry name" value="DUF6363"/>
</dbReference>
<dbReference type="OrthoDB" id="9802424at2"/>
<dbReference type="InterPro" id="IPR002641">
    <property type="entry name" value="PNPLA_dom"/>
</dbReference>
<dbReference type="STRING" id="215200.SAMN05216454_10647"/>
<evidence type="ECO:0000256" key="2">
    <source>
        <dbReference type="ARBA" id="ARBA00022963"/>
    </source>
</evidence>
<dbReference type="PANTHER" id="PTHR14226:SF25">
    <property type="entry name" value="PHOSPHOESTERASE"/>
    <property type="match status" value="1"/>
</dbReference>
<name>A0A1H8HQH2_9FIRM</name>
<feature type="active site" description="Nucleophile" evidence="4">
    <location>
        <position position="45"/>
    </location>
</feature>
<dbReference type="Proteomes" id="UP000199512">
    <property type="component" value="Unassembled WGS sequence"/>
</dbReference>
<dbReference type="CDD" id="cd07208">
    <property type="entry name" value="Pat_hypo_Ecoli_yjju_like"/>
    <property type="match status" value="1"/>
</dbReference>
<organism evidence="6 7">
    <name type="scientific">Peptostreptococcus russellii</name>
    <dbReference type="NCBI Taxonomy" id="215200"/>
    <lineage>
        <taxon>Bacteria</taxon>
        <taxon>Bacillati</taxon>
        <taxon>Bacillota</taxon>
        <taxon>Clostridia</taxon>
        <taxon>Peptostreptococcales</taxon>
        <taxon>Peptostreptococcaceae</taxon>
        <taxon>Peptostreptococcus</taxon>
    </lineage>
</organism>
<dbReference type="PANTHER" id="PTHR14226">
    <property type="entry name" value="NEUROPATHY TARGET ESTERASE/SWISS CHEESE D.MELANOGASTER"/>
    <property type="match status" value="1"/>
</dbReference>
<dbReference type="Pfam" id="PF19890">
    <property type="entry name" value="DUF6363"/>
    <property type="match status" value="1"/>
</dbReference>
<dbReference type="Gene3D" id="3.40.1090.10">
    <property type="entry name" value="Cytosolic phospholipase A2 catalytic domain"/>
    <property type="match status" value="2"/>
</dbReference>
<dbReference type="SUPFAM" id="SSF52151">
    <property type="entry name" value="FabD/lysophospholipase-like"/>
    <property type="match status" value="1"/>
</dbReference>
<evidence type="ECO:0000256" key="3">
    <source>
        <dbReference type="ARBA" id="ARBA00023098"/>
    </source>
</evidence>
<dbReference type="PROSITE" id="PS51635">
    <property type="entry name" value="PNPLA"/>
    <property type="match status" value="1"/>
</dbReference>
<dbReference type="RefSeq" id="WP_091975315.1">
    <property type="nucleotide sequence ID" value="NZ_CAUWDX010000004.1"/>
</dbReference>
<evidence type="ECO:0000256" key="1">
    <source>
        <dbReference type="ARBA" id="ARBA00022801"/>
    </source>
</evidence>
<dbReference type="InterPro" id="IPR050301">
    <property type="entry name" value="NTE"/>
</dbReference>
<accession>A0A1H8HQH2</accession>
<protein>
    <submittedName>
        <fullName evidence="6">Predicted phospholipase, patatin/cPLA2 family</fullName>
    </submittedName>
</protein>
<feature type="active site" description="Proton acceptor" evidence="4">
    <location>
        <position position="170"/>
    </location>
</feature>
<proteinExistence type="predicted"/>
<keyword evidence="1 4" id="KW-0378">Hydrolase</keyword>
<dbReference type="GO" id="GO:0016042">
    <property type="term" value="P:lipid catabolic process"/>
    <property type="evidence" value="ECO:0007669"/>
    <property type="project" value="UniProtKB-UniRule"/>
</dbReference>
<evidence type="ECO:0000313" key="6">
    <source>
        <dbReference type="EMBL" id="SEN58287.1"/>
    </source>
</evidence>
<reference evidence="6 7" key="1">
    <citation type="submission" date="2016-10" db="EMBL/GenBank/DDBJ databases">
        <authorList>
            <person name="de Groot N.N."/>
        </authorList>
    </citation>
    <scope>NUCLEOTIDE SEQUENCE [LARGE SCALE GENOMIC DNA]</scope>
    <source>
        <strain evidence="6 7">Calf135</strain>
    </source>
</reference>
<dbReference type="InterPro" id="IPR016035">
    <property type="entry name" value="Acyl_Trfase/lysoPLipase"/>
</dbReference>
<evidence type="ECO:0000313" key="7">
    <source>
        <dbReference type="Proteomes" id="UP000199512"/>
    </source>
</evidence>
<keyword evidence="2 4" id="KW-0442">Lipid degradation</keyword>
<keyword evidence="3 4" id="KW-0443">Lipid metabolism</keyword>
<dbReference type="Pfam" id="PF01734">
    <property type="entry name" value="Patatin"/>
    <property type="match status" value="1"/>
</dbReference>
<gene>
    <name evidence="6" type="ORF">SAMN05216454_10647</name>
</gene>
<dbReference type="InterPro" id="IPR037483">
    <property type="entry name" value="YjjU-like"/>
</dbReference>
<feature type="short sequence motif" description="GXGXXG" evidence="4">
    <location>
        <begin position="16"/>
        <end position="21"/>
    </location>
</feature>
<sequence>MELKNNINDVALIFEGGGMRGAFSAGIVNALLENELYFNYVAGISAGTSQTLNYLSRDKERTKNSFIDIVDDPNFGGWKSFIKGKGFFNSEYIYEEIGKPGKWLEFDYETFKKNPAKYRIISYDVKKRGARNFTNSDVKSLEDVMKIARASSSLPFFMPPTVIKDRVYFDGGLTGGIPIDIAIEDGYEKFFIVRTQEKDYRKKPVKHPSFYKRHFKKYPGVADALLKRPEVYNRQCDLIEELERQGKAYVVYPEKMDITNRETHKEKLEEIYEQGYVIGMSDSDKWKEFLFAKNK</sequence>
<dbReference type="EMBL" id="FODF01000006">
    <property type="protein sequence ID" value="SEN58287.1"/>
    <property type="molecule type" value="Genomic_DNA"/>
</dbReference>
<dbReference type="GO" id="GO:0016787">
    <property type="term" value="F:hydrolase activity"/>
    <property type="evidence" value="ECO:0007669"/>
    <property type="project" value="UniProtKB-UniRule"/>
</dbReference>
<feature type="domain" description="PNPLA" evidence="5">
    <location>
        <begin position="12"/>
        <end position="183"/>
    </location>
</feature>
<keyword evidence="7" id="KW-1185">Reference proteome</keyword>
<evidence type="ECO:0000259" key="5">
    <source>
        <dbReference type="PROSITE" id="PS51635"/>
    </source>
</evidence>
<feature type="short sequence motif" description="DGA/G" evidence="4">
    <location>
        <begin position="170"/>
        <end position="172"/>
    </location>
</feature>
<evidence type="ECO:0000256" key="4">
    <source>
        <dbReference type="PROSITE-ProRule" id="PRU01161"/>
    </source>
</evidence>